<evidence type="ECO:0000256" key="6">
    <source>
        <dbReference type="ARBA" id="ARBA00023239"/>
    </source>
</evidence>
<organism evidence="10 11">
    <name type="scientific">Frigoriflavimonas asaccharolytica</name>
    <dbReference type="NCBI Taxonomy" id="2735899"/>
    <lineage>
        <taxon>Bacteria</taxon>
        <taxon>Pseudomonadati</taxon>
        <taxon>Bacteroidota</taxon>
        <taxon>Flavobacteriia</taxon>
        <taxon>Flavobacteriales</taxon>
        <taxon>Weeksellaceae</taxon>
        <taxon>Frigoriflavimonas</taxon>
    </lineage>
</organism>
<dbReference type="Gene3D" id="3.30.70.1230">
    <property type="entry name" value="Nucleotide cyclase"/>
    <property type="match status" value="1"/>
</dbReference>
<dbReference type="Proteomes" id="UP000610746">
    <property type="component" value="Unassembled WGS sequence"/>
</dbReference>
<gene>
    <name evidence="10" type="ORF">HNQ03_003232</name>
</gene>
<dbReference type="AlphaFoldDB" id="A0A8J8KAG6"/>
<proteinExistence type="inferred from homology"/>
<comment type="caution">
    <text evidence="10">The sequence shown here is derived from an EMBL/GenBank/DDBJ whole genome shotgun (WGS) entry which is preliminary data.</text>
</comment>
<reference evidence="10" key="1">
    <citation type="submission" date="2020-05" db="EMBL/GenBank/DDBJ databases">
        <title>Genomic Encyclopedia of Type Strains, Phase IV (KMG-V): Genome sequencing to study the core and pangenomes of soil and plant-associated prokaryotes.</title>
        <authorList>
            <person name="Whitman W."/>
        </authorList>
    </citation>
    <scope>NUCLEOTIDE SEQUENCE</scope>
    <source>
        <strain evidence="10">16F</strain>
    </source>
</reference>
<evidence type="ECO:0000256" key="2">
    <source>
        <dbReference type="ARBA" id="ARBA00022692"/>
    </source>
</evidence>
<keyword evidence="5" id="KW-0472">Membrane</keyword>
<evidence type="ECO:0000256" key="7">
    <source>
        <dbReference type="RuleBase" id="RU000405"/>
    </source>
</evidence>
<keyword evidence="8" id="KW-0732">Signal</keyword>
<evidence type="ECO:0000256" key="8">
    <source>
        <dbReference type="SAM" id="SignalP"/>
    </source>
</evidence>
<dbReference type="EMBL" id="JABSNO010000049">
    <property type="protein sequence ID" value="NRS94127.1"/>
    <property type="molecule type" value="Genomic_DNA"/>
</dbReference>
<evidence type="ECO:0000256" key="3">
    <source>
        <dbReference type="ARBA" id="ARBA00022741"/>
    </source>
</evidence>
<feature type="domain" description="Guanylate cyclase" evidence="9">
    <location>
        <begin position="49"/>
        <end position="85"/>
    </location>
</feature>
<evidence type="ECO:0000313" key="10">
    <source>
        <dbReference type="EMBL" id="NRS94127.1"/>
    </source>
</evidence>
<dbReference type="CDD" id="cd07302">
    <property type="entry name" value="CHD"/>
    <property type="match status" value="1"/>
</dbReference>
<sequence length="131" mass="14775">MKNTFRSLIFSAIFLLSCGKYNAQDSAEILNLKKKITETTLNKLEQEKKIRIGIHSGPVIAGIVGVKKFAYDIWGDTVNTAARMEQNSVPGKINVSETTYNLTKNHFIFEHRGEIETKGKGALNMYFVNEF</sequence>
<dbReference type="PANTHER" id="PTHR11920:SF335">
    <property type="entry name" value="GUANYLATE CYCLASE"/>
    <property type="match status" value="1"/>
</dbReference>
<dbReference type="SMART" id="SM00044">
    <property type="entry name" value="CYCc"/>
    <property type="match status" value="1"/>
</dbReference>
<dbReference type="PANTHER" id="PTHR11920">
    <property type="entry name" value="GUANYLYL CYCLASE"/>
    <property type="match status" value="1"/>
</dbReference>
<accession>A0A8J8KAG6</accession>
<evidence type="ECO:0000256" key="5">
    <source>
        <dbReference type="ARBA" id="ARBA00023136"/>
    </source>
</evidence>
<dbReference type="GO" id="GO:0004016">
    <property type="term" value="F:adenylate cyclase activity"/>
    <property type="evidence" value="ECO:0007669"/>
    <property type="project" value="UniProtKB-ARBA"/>
</dbReference>
<dbReference type="InterPro" id="IPR001054">
    <property type="entry name" value="A/G_cyclase"/>
</dbReference>
<evidence type="ECO:0000256" key="1">
    <source>
        <dbReference type="ARBA" id="ARBA00004370"/>
    </source>
</evidence>
<feature type="signal peptide" evidence="8">
    <location>
        <begin position="1"/>
        <end position="23"/>
    </location>
</feature>
<dbReference type="Pfam" id="PF00211">
    <property type="entry name" value="Guanylate_cyc"/>
    <property type="match status" value="1"/>
</dbReference>
<keyword evidence="4" id="KW-1133">Transmembrane helix</keyword>
<name>A0A8J8KAG6_9FLAO</name>
<keyword evidence="2" id="KW-0812">Transmembrane</keyword>
<keyword evidence="3" id="KW-0547">Nucleotide-binding</keyword>
<dbReference type="PROSITE" id="PS50125">
    <property type="entry name" value="GUANYLATE_CYCLASE_2"/>
    <property type="match status" value="1"/>
</dbReference>
<dbReference type="RefSeq" id="WP_317170384.1">
    <property type="nucleotide sequence ID" value="NZ_JABSNO010000049.1"/>
</dbReference>
<dbReference type="InterPro" id="IPR029787">
    <property type="entry name" value="Nucleotide_cyclase"/>
</dbReference>
<dbReference type="SUPFAM" id="SSF55073">
    <property type="entry name" value="Nucleotide cyclase"/>
    <property type="match status" value="1"/>
</dbReference>
<evidence type="ECO:0000313" key="11">
    <source>
        <dbReference type="Proteomes" id="UP000610746"/>
    </source>
</evidence>
<comment type="similarity">
    <text evidence="7">Belongs to the adenylyl cyclase class-4/guanylyl cyclase family.</text>
</comment>
<dbReference type="GO" id="GO:0016020">
    <property type="term" value="C:membrane"/>
    <property type="evidence" value="ECO:0007669"/>
    <property type="project" value="UniProtKB-SubCell"/>
</dbReference>
<dbReference type="GO" id="GO:0035556">
    <property type="term" value="P:intracellular signal transduction"/>
    <property type="evidence" value="ECO:0007669"/>
    <property type="project" value="InterPro"/>
</dbReference>
<comment type="subcellular location">
    <subcellularLocation>
        <location evidence="1">Membrane</location>
    </subcellularLocation>
</comment>
<dbReference type="PROSITE" id="PS51257">
    <property type="entry name" value="PROKAR_LIPOPROTEIN"/>
    <property type="match status" value="1"/>
</dbReference>
<keyword evidence="11" id="KW-1185">Reference proteome</keyword>
<dbReference type="PROSITE" id="PS00452">
    <property type="entry name" value="GUANYLATE_CYCLASE_1"/>
    <property type="match status" value="1"/>
</dbReference>
<protein>
    <submittedName>
        <fullName evidence="10">Class 3 adenylate cyclase</fullName>
    </submittedName>
</protein>
<evidence type="ECO:0000256" key="4">
    <source>
        <dbReference type="ARBA" id="ARBA00022989"/>
    </source>
</evidence>
<dbReference type="InterPro" id="IPR018297">
    <property type="entry name" value="A/G_cyclase_CS"/>
</dbReference>
<evidence type="ECO:0000259" key="9">
    <source>
        <dbReference type="PROSITE" id="PS50125"/>
    </source>
</evidence>
<dbReference type="InterPro" id="IPR050401">
    <property type="entry name" value="Cyclic_nucleotide_synthase"/>
</dbReference>
<dbReference type="GO" id="GO:0000166">
    <property type="term" value="F:nucleotide binding"/>
    <property type="evidence" value="ECO:0007669"/>
    <property type="project" value="UniProtKB-KW"/>
</dbReference>
<keyword evidence="6 7" id="KW-0456">Lyase</keyword>
<dbReference type="GO" id="GO:0009190">
    <property type="term" value="P:cyclic nucleotide biosynthetic process"/>
    <property type="evidence" value="ECO:0007669"/>
    <property type="project" value="InterPro"/>
</dbReference>
<feature type="chain" id="PRO_5035273615" evidence="8">
    <location>
        <begin position="24"/>
        <end position="131"/>
    </location>
</feature>